<evidence type="ECO:0000313" key="8">
    <source>
        <dbReference type="Proteomes" id="UP000215506"/>
    </source>
</evidence>
<dbReference type="PANTHER" id="PTHR30346">
    <property type="entry name" value="TRANSCRIPTIONAL DUAL REGULATOR HCAR-RELATED"/>
    <property type="match status" value="1"/>
</dbReference>
<evidence type="ECO:0000259" key="6">
    <source>
        <dbReference type="PROSITE" id="PS50931"/>
    </source>
</evidence>
<feature type="domain" description="HTH lysR-type" evidence="6">
    <location>
        <begin position="1"/>
        <end position="60"/>
    </location>
</feature>
<dbReference type="Gene3D" id="3.40.190.10">
    <property type="entry name" value="Periplasmic binding protein-like II"/>
    <property type="match status" value="2"/>
</dbReference>
<dbReference type="InterPro" id="IPR036390">
    <property type="entry name" value="WH_DNA-bd_sf"/>
</dbReference>
<evidence type="ECO:0000256" key="2">
    <source>
        <dbReference type="ARBA" id="ARBA00023015"/>
    </source>
</evidence>
<dbReference type="SUPFAM" id="SSF53850">
    <property type="entry name" value="Periplasmic binding protein-like II"/>
    <property type="match status" value="1"/>
</dbReference>
<keyword evidence="8" id="KW-1185">Reference proteome</keyword>
<gene>
    <name evidence="7" type="primary">gltC_6</name>
    <name evidence="7" type="ORF">B7C42_06327</name>
</gene>
<dbReference type="InterPro" id="IPR036388">
    <property type="entry name" value="WH-like_DNA-bd_sf"/>
</dbReference>
<evidence type="ECO:0000313" key="7">
    <source>
        <dbReference type="EMBL" id="OXR41686.1"/>
    </source>
</evidence>
<dbReference type="Gene3D" id="1.10.10.10">
    <property type="entry name" value="Winged helix-like DNA-binding domain superfamily/Winged helix DNA-binding domain"/>
    <property type="match status" value="1"/>
</dbReference>
<keyword evidence="5" id="KW-0804">Transcription</keyword>
<accession>A0A231GYK5</accession>
<dbReference type="Proteomes" id="UP000215506">
    <property type="component" value="Unassembled WGS sequence"/>
</dbReference>
<dbReference type="Pfam" id="PF00126">
    <property type="entry name" value="HTH_1"/>
    <property type="match status" value="1"/>
</dbReference>
<dbReference type="InterPro" id="IPR005119">
    <property type="entry name" value="LysR_subst-bd"/>
</dbReference>
<reference evidence="7 8" key="1">
    <citation type="submission" date="2017-07" db="EMBL/GenBank/DDBJ databases">
        <title>First draft Genome Sequence of Nocardia cerradoensis isolated from human infection.</title>
        <authorList>
            <person name="Carrasco G."/>
        </authorList>
    </citation>
    <scope>NUCLEOTIDE SEQUENCE [LARGE SCALE GENOMIC DNA]</scope>
    <source>
        <strain evidence="7 8">CNM20130759</strain>
    </source>
</reference>
<comment type="similarity">
    <text evidence="1">Belongs to the LysR transcriptional regulatory family.</text>
</comment>
<evidence type="ECO:0000256" key="1">
    <source>
        <dbReference type="ARBA" id="ARBA00009437"/>
    </source>
</evidence>
<dbReference type="PROSITE" id="PS50931">
    <property type="entry name" value="HTH_LYSR"/>
    <property type="match status" value="1"/>
</dbReference>
<evidence type="ECO:0000256" key="5">
    <source>
        <dbReference type="ARBA" id="ARBA00023163"/>
    </source>
</evidence>
<dbReference type="AlphaFoldDB" id="A0A231GYK5"/>
<organism evidence="7 8">
    <name type="scientific">Nocardia cerradoensis</name>
    <dbReference type="NCBI Taxonomy" id="85688"/>
    <lineage>
        <taxon>Bacteria</taxon>
        <taxon>Bacillati</taxon>
        <taxon>Actinomycetota</taxon>
        <taxon>Actinomycetes</taxon>
        <taxon>Mycobacteriales</taxon>
        <taxon>Nocardiaceae</taxon>
        <taxon>Nocardia</taxon>
    </lineage>
</organism>
<dbReference type="GO" id="GO:0003677">
    <property type="term" value="F:DNA binding"/>
    <property type="evidence" value="ECO:0007669"/>
    <property type="project" value="UniProtKB-KW"/>
</dbReference>
<evidence type="ECO:0000256" key="4">
    <source>
        <dbReference type="ARBA" id="ARBA00023159"/>
    </source>
</evidence>
<dbReference type="Pfam" id="PF03466">
    <property type="entry name" value="LysR_substrate"/>
    <property type="match status" value="1"/>
</dbReference>
<keyword evidence="4" id="KW-0010">Activator</keyword>
<dbReference type="SUPFAM" id="SSF46785">
    <property type="entry name" value="Winged helix' DNA-binding domain"/>
    <property type="match status" value="1"/>
</dbReference>
<proteinExistence type="inferred from homology"/>
<dbReference type="InterPro" id="IPR000847">
    <property type="entry name" value="LysR_HTH_N"/>
</dbReference>
<keyword evidence="2" id="KW-0805">Transcription regulation</keyword>
<dbReference type="PRINTS" id="PR00039">
    <property type="entry name" value="HTHLYSR"/>
</dbReference>
<dbReference type="RefSeq" id="WP_094027465.1">
    <property type="nucleotide sequence ID" value="NZ_NGAF01000018.1"/>
</dbReference>
<evidence type="ECO:0000256" key="3">
    <source>
        <dbReference type="ARBA" id="ARBA00023125"/>
    </source>
</evidence>
<dbReference type="GO" id="GO:0003700">
    <property type="term" value="F:DNA-binding transcription factor activity"/>
    <property type="evidence" value="ECO:0007669"/>
    <property type="project" value="InterPro"/>
</dbReference>
<sequence length="313" mass="32904">MDLSPAGLRVLAEVAERGSFTAAATALGYTQSGISRQAAALEREAGKPLFERHRTGVHLTPAGLTLLRHARVVLDALDAARRDLDGDDITHQVRLGSLISAGVVLVPTALAALRRTHPGLDVLTREGTTPALVRAIRAGSLDLAVITSRPPHRPPDTELPRLIVEQLTDVELLVAAPATGRFAGRATVTVDELVDARWIASPSATTEPLLGVWPGLPGRPHIAHRARDWLAKLALVAAGCGVTTVPSGLFPVLPPEVITMRVVTGTHDRAATELRRLSLIRPPAALTPAAAAVIDALRSAATPFTSTHGRTPG</sequence>
<dbReference type="FunFam" id="1.10.10.10:FF:000001">
    <property type="entry name" value="LysR family transcriptional regulator"/>
    <property type="match status" value="1"/>
</dbReference>
<keyword evidence="3" id="KW-0238">DNA-binding</keyword>
<dbReference type="EMBL" id="NGAF01000018">
    <property type="protein sequence ID" value="OXR41686.1"/>
    <property type="molecule type" value="Genomic_DNA"/>
</dbReference>
<dbReference type="PANTHER" id="PTHR30346:SF29">
    <property type="entry name" value="LYSR SUBSTRATE-BINDING"/>
    <property type="match status" value="1"/>
</dbReference>
<name>A0A231GYK5_9NOCA</name>
<dbReference type="GO" id="GO:0032993">
    <property type="term" value="C:protein-DNA complex"/>
    <property type="evidence" value="ECO:0007669"/>
    <property type="project" value="TreeGrafter"/>
</dbReference>
<comment type="caution">
    <text evidence="7">The sequence shown here is derived from an EMBL/GenBank/DDBJ whole genome shotgun (WGS) entry which is preliminary data.</text>
</comment>
<protein>
    <submittedName>
        <fullName evidence="7">HTH-type transcriptional regulator GltC</fullName>
    </submittedName>
</protein>